<evidence type="ECO:0000313" key="3">
    <source>
        <dbReference type="Proteomes" id="UP001449795"/>
    </source>
</evidence>
<proteinExistence type="predicted"/>
<dbReference type="Proteomes" id="UP001449795">
    <property type="component" value="Chromosome"/>
</dbReference>
<accession>A0ABZ3CZH1</accession>
<dbReference type="EMBL" id="CP152276">
    <property type="protein sequence ID" value="XAE40892.1"/>
    <property type="molecule type" value="Genomic_DNA"/>
</dbReference>
<feature type="region of interest" description="Disordered" evidence="1">
    <location>
        <begin position="73"/>
        <end position="92"/>
    </location>
</feature>
<evidence type="ECO:0000256" key="1">
    <source>
        <dbReference type="SAM" id="MobiDB-lite"/>
    </source>
</evidence>
<dbReference type="RefSeq" id="WP_342626925.1">
    <property type="nucleotide sequence ID" value="NZ_CP152276.1"/>
</dbReference>
<keyword evidence="3" id="KW-1185">Reference proteome</keyword>
<sequence>MRDDPVSDPLDPLLGVIEAFLGESGLSASAFGLRAVNDPRFVHEVRAGREVRRATRARVAAYLEAARAMAAAERRQDGPITPGGGMRPSKYDWQRIDPQVDAMLAEGMRIVQVARVLEMQAQTLRDRLSYRRRAPQRARERKPPPPALIDRSCLNCRVGFQAPSPFLRLCPVCRAEC</sequence>
<name>A0ABZ3CZH1_9PROT</name>
<protein>
    <submittedName>
        <fullName evidence="2">Uncharacterized protein</fullName>
    </submittedName>
</protein>
<evidence type="ECO:0000313" key="2">
    <source>
        <dbReference type="EMBL" id="XAE40892.1"/>
    </source>
</evidence>
<reference evidence="2 3" key="1">
    <citation type="submission" date="2024-04" db="EMBL/GenBank/DDBJ databases">
        <title>Complete genome sequence of Nguyenibacter vanlangesis HBCM-1154, a strain capable of nitrogen fixation, IAA production, and phosphorus solubilization isolated from sugarcane soil.</title>
        <authorList>
            <person name="MY HANH P."/>
        </authorList>
    </citation>
    <scope>NUCLEOTIDE SEQUENCE [LARGE SCALE GENOMIC DNA]</scope>
    <source>
        <strain evidence="2 3">HBCM 1154</strain>
    </source>
</reference>
<organism evidence="2 3">
    <name type="scientific">Nguyenibacter vanlangensis</name>
    <dbReference type="NCBI Taxonomy" id="1216886"/>
    <lineage>
        <taxon>Bacteria</taxon>
        <taxon>Pseudomonadati</taxon>
        <taxon>Pseudomonadota</taxon>
        <taxon>Alphaproteobacteria</taxon>
        <taxon>Acetobacterales</taxon>
        <taxon>Acetobacteraceae</taxon>
        <taxon>Nguyenibacter</taxon>
    </lineage>
</organism>
<gene>
    <name evidence="2" type="ORF">AAC691_11095</name>
</gene>